<keyword evidence="1" id="KW-0472">Membrane</keyword>
<keyword evidence="3" id="KW-1185">Reference proteome</keyword>
<dbReference type="HOGENOM" id="CLU_134220_0_0_11"/>
<feature type="transmembrane region" description="Helical" evidence="1">
    <location>
        <begin position="20"/>
        <end position="42"/>
    </location>
</feature>
<dbReference type="eggNOG" id="ENOG5033AVY">
    <property type="taxonomic scope" value="Bacteria"/>
</dbReference>
<dbReference type="RefSeq" id="WP_013017218.1">
    <property type="nucleotide sequence ID" value="NC_013947.1"/>
</dbReference>
<dbReference type="Pfam" id="PF14087">
    <property type="entry name" value="DUF4267"/>
    <property type="match status" value="1"/>
</dbReference>
<name>D3PZH3_STANL</name>
<proteinExistence type="predicted"/>
<dbReference type="KEGG" id="sna:Snas_1951"/>
<protein>
    <submittedName>
        <fullName evidence="2">Uncharacterized protein</fullName>
    </submittedName>
</protein>
<keyword evidence="1" id="KW-0812">Transmembrane</keyword>
<keyword evidence="1" id="KW-1133">Transmembrane helix</keyword>
<dbReference type="EMBL" id="CP001778">
    <property type="protein sequence ID" value="ADD41647.1"/>
    <property type="molecule type" value="Genomic_DNA"/>
</dbReference>
<feature type="transmembrane region" description="Helical" evidence="1">
    <location>
        <begin position="107"/>
        <end position="126"/>
    </location>
</feature>
<feature type="transmembrane region" description="Helical" evidence="1">
    <location>
        <begin position="82"/>
        <end position="101"/>
    </location>
</feature>
<evidence type="ECO:0000256" key="1">
    <source>
        <dbReference type="SAM" id="Phobius"/>
    </source>
</evidence>
<feature type="transmembrane region" description="Helical" evidence="1">
    <location>
        <begin position="54"/>
        <end position="75"/>
    </location>
</feature>
<gene>
    <name evidence="2" type="ordered locus">Snas_1951</name>
</gene>
<dbReference type="Proteomes" id="UP000000844">
    <property type="component" value="Chromosome"/>
</dbReference>
<evidence type="ECO:0000313" key="3">
    <source>
        <dbReference type="Proteomes" id="UP000000844"/>
    </source>
</evidence>
<evidence type="ECO:0000313" key="2">
    <source>
        <dbReference type="EMBL" id="ADD41647.1"/>
    </source>
</evidence>
<organism evidence="2 3">
    <name type="scientific">Stackebrandtia nassauensis (strain DSM 44728 / CIP 108903 / NRRL B-16338 / NBRC 102104 / LLR-40K-21)</name>
    <dbReference type="NCBI Taxonomy" id="446470"/>
    <lineage>
        <taxon>Bacteria</taxon>
        <taxon>Bacillati</taxon>
        <taxon>Actinomycetota</taxon>
        <taxon>Actinomycetes</taxon>
        <taxon>Glycomycetales</taxon>
        <taxon>Glycomycetaceae</taxon>
        <taxon>Stackebrandtia</taxon>
    </lineage>
</organism>
<dbReference type="AlphaFoldDB" id="D3PZH3"/>
<dbReference type="InterPro" id="IPR025363">
    <property type="entry name" value="DUF4267"/>
</dbReference>
<reference evidence="2 3" key="1">
    <citation type="journal article" date="2009" name="Stand. Genomic Sci.">
        <title>Complete genome sequence of Stackebrandtia nassauensis type strain (LLR-40K-21).</title>
        <authorList>
            <person name="Munk C."/>
            <person name="Lapidus A."/>
            <person name="Copeland A."/>
            <person name="Jando M."/>
            <person name="Mayilraj S."/>
            <person name="Glavina Del Rio T."/>
            <person name="Nolan M."/>
            <person name="Chen F."/>
            <person name="Lucas S."/>
            <person name="Tice H."/>
            <person name="Cheng J.F."/>
            <person name="Han C."/>
            <person name="Detter J.C."/>
            <person name="Bruce D."/>
            <person name="Goodwin L."/>
            <person name="Chain P."/>
            <person name="Pitluck S."/>
            <person name="Goker M."/>
            <person name="Ovchinikova G."/>
            <person name="Pati A."/>
            <person name="Ivanova N."/>
            <person name="Mavromatis K."/>
            <person name="Chen A."/>
            <person name="Palaniappan K."/>
            <person name="Land M."/>
            <person name="Hauser L."/>
            <person name="Chang Y.J."/>
            <person name="Jeffries C.D."/>
            <person name="Bristow J."/>
            <person name="Eisen J.A."/>
            <person name="Markowitz V."/>
            <person name="Hugenholtz P."/>
            <person name="Kyrpides N.C."/>
            <person name="Klenk H.P."/>
        </authorList>
    </citation>
    <scope>NUCLEOTIDE SEQUENCE [LARGE SCALE GENOMIC DNA]</scope>
    <source>
        <strain evidence="3">DSM 44728 / CIP 108903 / NRRL B-16338 / NBRC 102104 / LLR-40K-21</strain>
    </source>
</reference>
<sequence>MIQALNDSNSERKWSRTIRVVNAVLAAGTAAFAVAALIHPPLAVAGTVTDSTTFYVQIYAARAIPLGLAVAVLALSRNRRALPALLLVAGVVQLADVVIGVSQANPGMTITAVIAAAVPLWSAWYLRAERGSRRALGVT</sequence>
<accession>D3PZH3</accession>